<dbReference type="SUPFAM" id="SSF48726">
    <property type="entry name" value="Immunoglobulin"/>
    <property type="match status" value="2"/>
</dbReference>
<dbReference type="InterPro" id="IPR029861">
    <property type="entry name" value="VSIG1"/>
</dbReference>
<keyword evidence="5" id="KW-0677">Repeat</keyword>
<keyword evidence="9" id="KW-0393">Immunoglobulin domain</keyword>
<keyword evidence="3 11" id="KW-0812">Transmembrane</keyword>
<evidence type="ECO:0000256" key="9">
    <source>
        <dbReference type="ARBA" id="ARBA00023319"/>
    </source>
</evidence>
<sequence>MVFAAMLKIITIIAALTGHISSVTVTVSQSPVNVTVGGNATLLCTYTTSQPLEKLFIQWTFYNAKEKQQSTIYFYQGGQSYEYGKFQNRITAATNPGNASITISNMQPSDTGLYNCEVLNPQDPNGQNQKSVVVRVLVKPSQPLCSIQGTPEPNRVISLACHSQEGMPPPTYQWQRLSGNTIKPVREQYKTGLLIIGNLTTFETGYYHCIASNILGNSSCQLDLTATHSEGSIIAGALIGAILAAAVICIIVWVLTKKEKKKKATINEMQPMTKKQQTNLEYADIPSEENIPTAAAPLTNTTNEQSNPEEATAPGIPENEEVHGRETEEMN</sequence>
<dbReference type="FunFam" id="2.60.40.10:FF:000095">
    <property type="entry name" value="immunoglobulin superfamily member 11 isoform X1"/>
    <property type="match status" value="1"/>
</dbReference>
<evidence type="ECO:0000256" key="7">
    <source>
        <dbReference type="ARBA" id="ARBA00023136"/>
    </source>
</evidence>
<dbReference type="Proteomes" id="UP000594220">
    <property type="component" value="Unplaced"/>
</dbReference>
<evidence type="ECO:0000256" key="3">
    <source>
        <dbReference type="ARBA" id="ARBA00022692"/>
    </source>
</evidence>
<comment type="subcellular location">
    <subcellularLocation>
        <location evidence="1">Membrane</location>
        <topology evidence="1">Single-pass type I membrane protein</topology>
    </subcellularLocation>
</comment>
<feature type="domain" description="Ig-like" evidence="13">
    <location>
        <begin position="21"/>
        <end position="133"/>
    </location>
</feature>
<dbReference type="GO" id="GO:0003382">
    <property type="term" value="P:epithelial cell morphogenesis"/>
    <property type="evidence" value="ECO:0007669"/>
    <property type="project" value="InterPro"/>
</dbReference>
<dbReference type="OMA" id="LGNSTCE"/>
<evidence type="ECO:0000256" key="1">
    <source>
        <dbReference type="ARBA" id="ARBA00004479"/>
    </source>
</evidence>
<dbReference type="Gene3D" id="2.60.40.10">
    <property type="entry name" value="Immunoglobulins"/>
    <property type="match status" value="2"/>
</dbReference>
<evidence type="ECO:0000256" key="8">
    <source>
        <dbReference type="ARBA" id="ARBA00023157"/>
    </source>
</evidence>
<organism evidence="14 15">
    <name type="scientific">Crocodylus porosus</name>
    <name type="common">Saltwater crocodile</name>
    <name type="synonym">Estuarine crocodile</name>
    <dbReference type="NCBI Taxonomy" id="8502"/>
    <lineage>
        <taxon>Eukaryota</taxon>
        <taxon>Metazoa</taxon>
        <taxon>Chordata</taxon>
        <taxon>Craniata</taxon>
        <taxon>Vertebrata</taxon>
        <taxon>Euteleostomi</taxon>
        <taxon>Archelosauria</taxon>
        <taxon>Archosauria</taxon>
        <taxon>Crocodylia</taxon>
        <taxon>Longirostres</taxon>
        <taxon>Crocodylidae</taxon>
        <taxon>Crocodylus</taxon>
    </lineage>
</organism>
<feature type="domain" description="Ig-like" evidence="13">
    <location>
        <begin position="140"/>
        <end position="225"/>
    </location>
</feature>
<dbReference type="InterPro" id="IPR003599">
    <property type="entry name" value="Ig_sub"/>
</dbReference>
<dbReference type="PROSITE" id="PS50835">
    <property type="entry name" value="IG_LIKE"/>
    <property type="match status" value="2"/>
</dbReference>
<dbReference type="SMART" id="SM00409">
    <property type="entry name" value="IG"/>
    <property type="match status" value="2"/>
</dbReference>
<feature type="signal peptide" evidence="12">
    <location>
        <begin position="1"/>
        <end position="22"/>
    </location>
</feature>
<keyword evidence="8" id="KW-1015">Disulfide bond</keyword>
<dbReference type="GeneTree" id="ENSGT00940000160507"/>
<dbReference type="InterPro" id="IPR013783">
    <property type="entry name" value="Ig-like_fold"/>
</dbReference>
<dbReference type="InterPro" id="IPR036179">
    <property type="entry name" value="Ig-like_dom_sf"/>
</dbReference>
<dbReference type="PANTHER" id="PTHR44974">
    <property type="entry name" value="V-SET AND IMMUNOGLOBULIN DOMAIN-CONTAINING PROTEIN 1"/>
    <property type="match status" value="1"/>
</dbReference>
<gene>
    <name evidence="14" type="primary">VSIG1</name>
</gene>
<dbReference type="GO" id="GO:0016323">
    <property type="term" value="C:basolateral plasma membrane"/>
    <property type="evidence" value="ECO:0007669"/>
    <property type="project" value="TreeGrafter"/>
</dbReference>
<evidence type="ECO:0000256" key="4">
    <source>
        <dbReference type="ARBA" id="ARBA00022729"/>
    </source>
</evidence>
<dbReference type="InterPro" id="IPR007110">
    <property type="entry name" value="Ig-like_dom"/>
</dbReference>
<dbReference type="FunFam" id="2.60.40.10:FF:000931">
    <property type="entry name" value="V-set and immunoglobulin domain containing 1"/>
    <property type="match status" value="1"/>
</dbReference>
<evidence type="ECO:0000256" key="10">
    <source>
        <dbReference type="SAM" id="MobiDB-lite"/>
    </source>
</evidence>
<evidence type="ECO:0000313" key="15">
    <source>
        <dbReference type="Proteomes" id="UP000594220"/>
    </source>
</evidence>
<dbReference type="InterPro" id="IPR013106">
    <property type="entry name" value="Ig_V-set"/>
</dbReference>
<name>A0A7M4FWN1_CROPO</name>
<dbReference type="PANTHER" id="PTHR44974:SF1">
    <property type="entry name" value="V-SET AND IMMUNOGLOBULIN DOMAIN-CONTAINING PROTEIN 1"/>
    <property type="match status" value="1"/>
</dbReference>
<keyword evidence="4 12" id="KW-0732">Signal</keyword>
<evidence type="ECO:0000256" key="11">
    <source>
        <dbReference type="SAM" id="Phobius"/>
    </source>
</evidence>
<feature type="region of interest" description="Disordered" evidence="10">
    <location>
        <begin position="288"/>
        <end position="331"/>
    </location>
</feature>
<protein>
    <recommendedName>
        <fullName evidence="2">V-set and immunoglobulin domain-containing protein 1</fullName>
    </recommendedName>
</protein>
<evidence type="ECO:0000313" key="14">
    <source>
        <dbReference type="Ensembl" id="ENSCPRP00005012603.1"/>
    </source>
</evidence>
<feature type="transmembrane region" description="Helical" evidence="11">
    <location>
        <begin position="233"/>
        <end position="255"/>
    </location>
</feature>
<feature type="compositionally biased region" description="Basic and acidic residues" evidence="10">
    <location>
        <begin position="320"/>
        <end position="331"/>
    </location>
</feature>
<reference evidence="14" key="2">
    <citation type="submission" date="2025-09" db="UniProtKB">
        <authorList>
            <consortium name="Ensembl"/>
        </authorList>
    </citation>
    <scope>IDENTIFICATION</scope>
</reference>
<dbReference type="AlphaFoldDB" id="A0A7M4FWN1"/>
<keyword evidence="6 11" id="KW-1133">Transmembrane helix</keyword>
<evidence type="ECO:0000256" key="5">
    <source>
        <dbReference type="ARBA" id="ARBA00022737"/>
    </source>
</evidence>
<dbReference type="Pfam" id="PF07686">
    <property type="entry name" value="V-set"/>
    <property type="match status" value="1"/>
</dbReference>
<proteinExistence type="predicted"/>
<reference evidence="14" key="1">
    <citation type="submission" date="2025-08" db="UniProtKB">
        <authorList>
            <consortium name="Ensembl"/>
        </authorList>
    </citation>
    <scope>IDENTIFICATION</scope>
</reference>
<dbReference type="SMART" id="SM00408">
    <property type="entry name" value="IGc2"/>
    <property type="match status" value="2"/>
</dbReference>
<feature type="chain" id="PRO_5029805828" description="V-set and immunoglobulin domain-containing protein 1" evidence="12">
    <location>
        <begin position="23"/>
        <end position="331"/>
    </location>
</feature>
<dbReference type="Ensembl" id="ENSCPRT00005014833.1">
    <property type="protein sequence ID" value="ENSCPRP00005012603.1"/>
    <property type="gene ID" value="ENSCPRG00005008942.1"/>
</dbReference>
<evidence type="ECO:0000256" key="12">
    <source>
        <dbReference type="SAM" id="SignalP"/>
    </source>
</evidence>
<evidence type="ECO:0000259" key="13">
    <source>
        <dbReference type="PROSITE" id="PS50835"/>
    </source>
</evidence>
<feature type="compositionally biased region" description="Low complexity" evidence="10">
    <location>
        <begin position="292"/>
        <end position="303"/>
    </location>
</feature>
<dbReference type="InterPro" id="IPR003598">
    <property type="entry name" value="Ig_sub2"/>
</dbReference>
<dbReference type="GO" id="GO:0030277">
    <property type="term" value="P:maintenance of gastrointestinal epithelium"/>
    <property type="evidence" value="ECO:0007669"/>
    <property type="project" value="InterPro"/>
</dbReference>
<evidence type="ECO:0000256" key="6">
    <source>
        <dbReference type="ARBA" id="ARBA00022989"/>
    </source>
</evidence>
<evidence type="ECO:0000256" key="2">
    <source>
        <dbReference type="ARBA" id="ARBA00017514"/>
    </source>
</evidence>
<keyword evidence="7 11" id="KW-0472">Membrane</keyword>
<accession>A0A7M4FWN1</accession>
<dbReference type="SMART" id="SM00406">
    <property type="entry name" value="IGv"/>
    <property type="match status" value="1"/>
</dbReference>
<keyword evidence="15" id="KW-1185">Reference proteome</keyword>
<dbReference type="Pfam" id="PF13927">
    <property type="entry name" value="Ig_3"/>
    <property type="match status" value="1"/>
</dbReference>